<dbReference type="InterPro" id="IPR010016">
    <property type="entry name" value="PxpB"/>
</dbReference>
<dbReference type="PANTHER" id="PTHR34698">
    <property type="entry name" value="5-OXOPROLINASE SUBUNIT B"/>
    <property type="match status" value="1"/>
</dbReference>
<reference evidence="5 6" key="1">
    <citation type="submission" date="2024-06" db="EMBL/GenBank/DDBJ databases">
        <title>Sorghum-associated microbial communities from plants grown in Nebraska, USA.</title>
        <authorList>
            <person name="Schachtman D."/>
        </authorList>
    </citation>
    <scope>NUCLEOTIDE SEQUENCE [LARGE SCALE GENOMIC DNA]</scope>
    <source>
        <strain evidence="5 6">2709</strain>
    </source>
</reference>
<dbReference type="EMBL" id="JBEPSH010000010">
    <property type="protein sequence ID" value="MET4579572.1"/>
    <property type="molecule type" value="Genomic_DNA"/>
</dbReference>
<evidence type="ECO:0000313" key="5">
    <source>
        <dbReference type="EMBL" id="MET4579572.1"/>
    </source>
</evidence>
<dbReference type="Pfam" id="PF02682">
    <property type="entry name" value="CT_C_D"/>
    <property type="match status" value="1"/>
</dbReference>
<evidence type="ECO:0000259" key="4">
    <source>
        <dbReference type="SMART" id="SM00796"/>
    </source>
</evidence>
<evidence type="ECO:0000256" key="3">
    <source>
        <dbReference type="ARBA" id="ARBA00022840"/>
    </source>
</evidence>
<dbReference type="SMART" id="SM00796">
    <property type="entry name" value="AHS1"/>
    <property type="match status" value="1"/>
</dbReference>
<gene>
    <name evidence="5" type="ORF">ABIE13_004709</name>
</gene>
<keyword evidence="2" id="KW-0378">Hydrolase</keyword>
<proteinExistence type="predicted"/>
<dbReference type="Gene3D" id="3.30.1360.40">
    <property type="match status" value="1"/>
</dbReference>
<dbReference type="SUPFAM" id="SSF50891">
    <property type="entry name" value="Cyclophilin-like"/>
    <property type="match status" value="1"/>
</dbReference>
<protein>
    <submittedName>
        <fullName evidence="5">Inhibitor of KinA</fullName>
    </submittedName>
</protein>
<dbReference type="Proteomes" id="UP001549320">
    <property type="component" value="Unassembled WGS sequence"/>
</dbReference>
<keyword evidence="3" id="KW-0067">ATP-binding</keyword>
<dbReference type="SUPFAM" id="SSF160467">
    <property type="entry name" value="PH0987 N-terminal domain-like"/>
    <property type="match status" value="1"/>
</dbReference>
<dbReference type="Gene3D" id="2.40.100.10">
    <property type="entry name" value="Cyclophilin-like"/>
    <property type="match status" value="1"/>
</dbReference>
<organism evidence="5 6">
    <name type="scientific">Ottowia thiooxydans</name>
    <dbReference type="NCBI Taxonomy" id="219182"/>
    <lineage>
        <taxon>Bacteria</taxon>
        <taxon>Pseudomonadati</taxon>
        <taxon>Pseudomonadota</taxon>
        <taxon>Betaproteobacteria</taxon>
        <taxon>Burkholderiales</taxon>
        <taxon>Comamonadaceae</taxon>
        <taxon>Ottowia</taxon>
    </lineage>
</organism>
<evidence type="ECO:0000313" key="6">
    <source>
        <dbReference type="Proteomes" id="UP001549320"/>
    </source>
</evidence>
<keyword evidence="1" id="KW-0547">Nucleotide-binding</keyword>
<accession>A0ABV2QEW7</accession>
<dbReference type="RefSeq" id="WP_354447777.1">
    <property type="nucleotide sequence ID" value="NZ_JBEPSH010000010.1"/>
</dbReference>
<dbReference type="InterPro" id="IPR029000">
    <property type="entry name" value="Cyclophilin-like_dom_sf"/>
</dbReference>
<comment type="caution">
    <text evidence="5">The sequence shown here is derived from an EMBL/GenBank/DDBJ whole genome shotgun (WGS) entry which is preliminary data.</text>
</comment>
<evidence type="ECO:0000256" key="1">
    <source>
        <dbReference type="ARBA" id="ARBA00022741"/>
    </source>
</evidence>
<evidence type="ECO:0000256" key="2">
    <source>
        <dbReference type="ARBA" id="ARBA00022801"/>
    </source>
</evidence>
<feature type="domain" description="Carboxyltransferase" evidence="4">
    <location>
        <begin position="9"/>
        <end position="216"/>
    </location>
</feature>
<dbReference type="InterPro" id="IPR003833">
    <property type="entry name" value="CT_C_D"/>
</dbReference>
<name>A0ABV2QEW7_9BURK</name>
<dbReference type="PANTHER" id="PTHR34698:SF2">
    <property type="entry name" value="5-OXOPROLINASE SUBUNIT B"/>
    <property type="match status" value="1"/>
</dbReference>
<sequence>MQKISPEPLVIEPVGDRCVLIRLGQGIDLATSQKAHAVTEFLKTQRIPGLNEVVPAFNSVAVHFNPMAYAMDDGLPTAQVAQQLKQLLATDLPARVGTGRLVEIPACYGGEFGPDLEEVAERSGLTVEQTIALHSERAMALYTYFFAPGNPFFGPLHPDLRVGRRASPRTRLEAGSVGIANGLSTVYASASPGGWNIIARTPWTFFDVHQDPPVRLQLGDEVRFKPITPSEFEQMREERA</sequence>
<dbReference type="NCBIfam" id="TIGR00370">
    <property type="entry name" value="5-oxoprolinase subunit PxpB"/>
    <property type="match status" value="1"/>
</dbReference>
<keyword evidence="6" id="KW-1185">Reference proteome</keyword>